<reference evidence="1" key="1">
    <citation type="journal article" date="2013" name="J. Plant Res.">
        <title>Effect of fungi and light on seed germination of three Opuntia species from semiarid lands of central Mexico.</title>
        <authorList>
            <person name="Delgado-Sanchez P."/>
            <person name="Jimenez-Bremont J.F."/>
            <person name="Guerrero-Gonzalez Mde L."/>
            <person name="Flores J."/>
        </authorList>
    </citation>
    <scope>NUCLEOTIDE SEQUENCE</scope>
    <source>
        <tissue evidence="1">Cladode</tissue>
    </source>
</reference>
<name>A0A7C8ZEF9_OPUST</name>
<evidence type="ECO:0000313" key="1">
    <source>
        <dbReference type="EMBL" id="MBA4641139.1"/>
    </source>
</evidence>
<proteinExistence type="predicted"/>
<sequence length="122" mass="14497">MEVIRNLRTTRKGYRVRREKKIMDGTKINLFIYPNPPGQHYLLVSRKARIFKWNELSDVEVHWSNSFLPTYSQAEKSQISFNHDEEMPLRDTPANAFSYLFEQEKDKGRCLKLEMSNNSINL</sequence>
<dbReference type="AlphaFoldDB" id="A0A7C8ZEF9"/>
<accession>A0A7C8ZEF9</accession>
<protein>
    <submittedName>
        <fullName evidence="1">Uncharacterized protein</fullName>
    </submittedName>
</protein>
<dbReference type="EMBL" id="GISG01122940">
    <property type="protein sequence ID" value="MBA4641139.1"/>
    <property type="molecule type" value="Transcribed_RNA"/>
</dbReference>
<reference evidence="1" key="2">
    <citation type="submission" date="2020-07" db="EMBL/GenBank/DDBJ databases">
        <authorList>
            <person name="Vera ALvarez R."/>
            <person name="Arias-Moreno D.M."/>
            <person name="Jimenez-Jacinto V."/>
            <person name="Jimenez-Bremont J.F."/>
            <person name="Swaminathan K."/>
            <person name="Moose S.P."/>
            <person name="Guerrero-Gonzalez M.L."/>
            <person name="Marino-Ramirez L."/>
            <person name="Landsman D."/>
            <person name="Rodriguez-Kessler M."/>
            <person name="Delgado-Sanchez P."/>
        </authorList>
    </citation>
    <scope>NUCLEOTIDE SEQUENCE</scope>
    <source>
        <tissue evidence="1">Cladode</tissue>
    </source>
</reference>
<organism evidence="1">
    <name type="scientific">Opuntia streptacantha</name>
    <name type="common">Prickly pear cactus</name>
    <name type="synonym">Opuntia cardona</name>
    <dbReference type="NCBI Taxonomy" id="393608"/>
    <lineage>
        <taxon>Eukaryota</taxon>
        <taxon>Viridiplantae</taxon>
        <taxon>Streptophyta</taxon>
        <taxon>Embryophyta</taxon>
        <taxon>Tracheophyta</taxon>
        <taxon>Spermatophyta</taxon>
        <taxon>Magnoliopsida</taxon>
        <taxon>eudicotyledons</taxon>
        <taxon>Gunneridae</taxon>
        <taxon>Pentapetalae</taxon>
        <taxon>Caryophyllales</taxon>
        <taxon>Cactineae</taxon>
        <taxon>Cactaceae</taxon>
        <taxon>Opuntioideae</taxon>
        <taxon>Opuntia</taxon>
    </lineage>
</organism>